<feature type="transmembrane region" description="Helical" evidence="9">
    <location>
        <begin position="83"/>
        <end position="104"/>
    </location>
</feature>
<evidence type="ECO:0000256" key="3">
    <source>
        <dbReference type="ARBA" id="ARBA00022448"/>
    </source>
</evidence>
<comment type="similarity">
    <text evidence="2">Belongs to the multi antimicrobial extrusion (MATE) (TC 2.A.66.1) family.</text>
</comment>
<feature type="transmembrane region" description="Helical" evidence="9">
    <location>
        <begin position="205"/>
        <end position="223"/>
    </location>
</feature>
<feature type="transmembrane region" description="Helical" evidence="9">
    <location>
        <begin position="458"/>
        <end position="482"/>
    </location>
</feature>
<dbReference type="Proteomes" id="UP001470230">
    <property type="component" value="Unassembled WGS sequence"/>
</dbReference>
<proteinExistence type="inferred from homology"/>
<protein>
    <recommendedName>
        <fullName evidence="12">MatE family protein</fullName>
    </recommendedName>
</protein>
<feature type="transmembrane region" description="Helical" evidence="9">
    <location>
        <begin position="125"/>
        <end position="150"/>
    </location>
</feature>
<evidence type="ECO:0000256" key="7">
    <source>
        <dbReference type="ARBA" id="ARBA00023136"/>
    </source>
</evidence>
<keyword evidence="3" id="KW-0813">Transport</keyword>
<evidence type="ECO:0000256" key="5">
    <source>
        <dbReference type="ARBA" id="ARBA00022692"/>
    </source>
</evidence>
<name>A0ABR2KTC5_9EUKA</name>
<keyword evidence="5 9" id="KW-0812">Transmembrane</keyword>
<dbReference type="InterPro" id="IPR002528">
    <property type="entry name" value="MATE_fam"/>
</dbReference>
<keyword evidence="7 9" id="KW-0472">Membrane</keyword>
<evidence type="ECO:0000256" key="9">
    <source>
        <dbReference type="SAM" id="Phobius"/>
    </source>
</evidence>
<evidence type="ECO:0000256" key="4">
    <source>
        <dbReference type="ARBA" id="ARBA00022475"/>
    </source>
</evidence>
<feature type="transmembrane region" description="Helical" evidence="9">
    <location>
        <begin position="400"/>
        <end position="421"/>
    </location>
</feature>
<keyword evidence="6 9" id="KW-1133">Transmembrane helix</keyword>
<feature type="transmembrane region" description="Helical" evidence="9">
    <location>
        <begin position="170"/>
        <end position="193"/>
    </location>
</feature>
<evidence type="ECO:0000256" key="2">
    <source>
        <dbReference type="ARBA" id="ARBA00010199"/>
    </source>
</evidence>
<keyword evidence="4" id="KW-1003">Cell membrane</keyword>
<dbReference type="PANTHER" id="PTHR43549:SF2">
    <property type="entry name" value="MULTIDRUG RESISTANCE PROTEIN NORM-RELATED"/>
    <property type="match status" value="1"/>
</dbReference>
<dbReference type="Pfam" id="PF01554">
    <property type="entry name" value="MatE"/>
    <property type="match status" value="2"/>
</dbReference>
<feature type="transmembrane region" description="Helical" evidence="9">
    <location>
        <begin position="356"/>
        <end position="380"/>
    </location>
</feature>
<evidence type="ECO:0008006" key="12">
    <source>
        <dbReference type="Google" id="ProtNLM"/>
    </source>
</evidence>
<evidence type="ECO:0000256" key="1">
    <source>
        <dbReference type="ARBA" id="ARBA00004651"/>
    </source>
</evidence>
<comment type="caution">
    <text evidence="10">The sequence shown here is derived from an EMBL/GenBank/DDBJ whole genome shotgun (WGS) entry which is preliminary data.</text>
</comment>
<accession>A0ABR2KTC5</accession>
<keyword evidence="11" id="KW-1185">Reference proteome</keyword>
<feature type="transmembrane region" description="Helical" evidence="9">
    <location>
        <begin position="229"/>
        <end position="251"/>
    </location>
</feature>
<evidence type="ECO:0000313" key="11">
    <source>
        <dbReference type="Proteomes" id="UP001470230"/>
    </source>
</evidence>
<dbReference type="PANTHER" id="PTHR43549">
    <property type="entry name" value="MULTIDRUG RESISTANCE PROTEIN YPNP-RELATED"/>
    <property type="match status" value="1"/>
</dbReference>
<feature type="transmembrane region" description="Helical" evidence="9">
    <location>
        <begin position="272"/>
        <end position="291"/>
    </location>
</feature>
<dbReference type="EMBL" id="JAPFFF010000003">
    <property type="protein sequence ID" value="KAK8894384.1"/>
    <property type="molecule type" value="Genomic_DNA"/>
</dbReference>
<evidence type="ECO:0000313" key="10">
    <source>
        <dbReference type="EMBL" id="KAK8894384.1"/>
    </source>
</evidence>
<feature type="transmembrane region" description="Helical" evidence="9">
    <location>
        <begin position="311"/>
        <end position="336"/>
    </location>
</feature>
<dbReference type="InterPro" id="IPR052031">
    <property type="entry name" value="Membrane_Transporter-Flippase"/>
</dbReference>
<feature type="transmembrane region" description="Helical" evidence="9">
    <location>
        <begin position="428"/>
        <end position="446"/>
    </location>
</feature>
<feature type="region of interest" description="Disordered" evidence="8">
    <location>
        <begin position="1"/>
        <end position="21"/>
    </location>
</feature>
<gene>
    <name evidence="10" type="ORF">M9Y10_022819</name>
</gene>
<dbReference type="CDD" id="cd12082">
    <property type="entry name" value="MATE_like"/>
    <property type="match status" value="1"/>
</dbReference>
<organism evidence="10 11">
    <name type="scientific">Tritrichomonas musculus</name>
    <dbReference type="NCBI Taxonomy" id="1915356"/>
    <lineage>
        <taxon>Eukaryota</taxon>
        <taxon>Metamonada</taxon>
        <taxon>Parabasalia</taxon>
        <taxon>Tritrichomonadida</taxon>
        <taxon>Tritrichomonadidae</taxon>
        <taxon>Tritrichomonas</taxon>
    </lineage>
</organism>
<evidence type="ECO:0000256" key="8">
    <source>
        <dbReference type="SAM" id="MobiDB-lite"/>
    </source>
</evidence>
<reference evidence="10 11" key="1">
    <citation type="submission" date="2024-04" db="EMBL/GenBank/DDBJ databases">
        <title>Tritrichomonas musculus Genome.</title>
        <authorList>
            <person name="Alves-Ferreira E."/>
            <person name="Grigg M."/>
            <person name="Lorenzi H."/>
            <person name="Galac M."/>
        </authorList>
    </citation>
    <scope>NUCLEOTIDE SEQUENCE [LARGE SCALE GENOMIC DNA]</scope>
    <source>
        <strain evidence="10 11">EAF2021</strain>
    </source>
</reference>
<evidence type="ECO:0000256" key="6">
    <source>
        <dbReference type="ARBA" id="ARBA00022989"/>
    </source>
</evidence>
<sequence>MEKTDNKPFRQGINDLLDPNEPSEISEAAEKVKENERFTKHSPFVTLLIMSIGPLSQLIQALGEAFDMFLVSKRFGSDSNSHAVEIIGFATTIILTITYVGNYFGQAIVAKGTTLLGSGKRDVCAHLVVDIFRIAFIFSILFAVGFSFAIKPFLKFVGCPENMINPTFKFIMLVICFLPLITWFSCSISFLQAIGNSSIAAATKVLAVVCQCGVFSPIFLFLFKVPTSFIKLSMCISSTILCVIVMALMFVGKFSLKPSFKLFIGPFCKETGSALLLAAPMILQFLCFALPPTLILQCLTSVAPDYSEEIGGVFAVFTKIFLLATSFPGAIASGYLSVCTHAFGSNNMKRLVQTMIWAFVISFSLYFIFSPILICFPTKIAGIFLSDHLELQTAKMILPIPFYTAPLQGICIVCQMTYVIVGKPILALIPSIFQLLIQSIGCKLLAKKYSTDLIKVMYIYNISDVIVFFINMVLMIWPIIIIRKRSKTGQNLSTPSIATFMSITNIEESPYNQVA</sequence>
<feature type="transmembrane region" description="Helical" evidence="9">
    <location>
        <begin position="44"/>
        <end position="63"/>
    </location>
</feature>
<comment type="subcellular location">
    <subcellularLocation>
        <location evidence="1">Cell membrane</location>
        <topology evidence="1">Multi-pass membrane protein</topology>
    </subcellularLocation>
</comment>